<dbReference type="OrthoDB" id="308476at2759"/>
<sequence>MSKLPHPKYQGAEWTIYDMAINSTSKQKFSFPKSDRFRGQTKTTLNEKVSYDLPSTLIGRATSFGYGGRSENQAAKRQSPSPDAYDLKNGFESLISQRRNTTTKTFCFASGREAYDKVFLPGKSNVPDPVVPGPGTYYFQRDIGHDRRKFSLKPRLLTGDPAEMERRKNVPGPGYYPNKLQIDKVGRYIVSNYLNSKAAAFSPSQRFRTIKLEEKPGPGYYESPGRIDQNNGFQLISNFHTVKTRRFGTSIRTSEGNKTITPGPGTYRPPSDFGYLEFRPRAGMTPSQRMRPSNGGAPRAGRQVSVDFLAERANVATPNRHPGAHGLSSTTPMNDFLDHTPNTQPRKKHSVSNIGTVNEATIATTINKRHQDESKETAGSPAQFENSLNVESHDRPNLLESQQQY</sequence>
<name>A0A8J8NS36_HALGN</name>
<dbReference type="AlphaFoldDB" id="A0A8J8NS36"/>
<evidence type="ECO:0000313" key="2">
    <source>
        <dbReference type="EMBL" id="TNV79195.1"/>
    </source>
</evidence>
<evidence type="ECO:0008006" key="4">
    <source>
        <dbReference type="Google" id="ProtNLM"/>
    </source>
</evidence>
<comment type="caution">
    <text evidence="2">The sequence shown here is derived from an EMBL/GenBank/DDBJ whole genome shotgun (WGS) entry which is preliminary data.</text>
</comment>
<dbReference type="InterPro" id="IPR010736">
    <property type="entry name" value="SHIPPO-rpt"/>
</dbReference>
<dbReference type="EMBL" id="RRYP01009234">
    <property type="protein sequence ID" value="TNV79195.1"/>
    <property type="molecule type" value="Genomic_DNA"/>
</dbReference>
<protein>
    <recommendedName>
        <fullName evidence="4">Sperm-tail PG-rich repeat-containing protein 2</fullName>
    </recommendedName>
</protein>
<dbReference type="Proteomes" id="UP000785679">
    <property type="component" value="Unassembled WGS sequence"/>
</dbReference>
<dbReference type="PANTHER" id="PTHR40429:SF1">
    <property type="entry name" value="FLAGELLAR ASSOCIATED PROTEIN"/>
    <property type="match status" value="1"/>
</dbReference>
<dbReference type="Pfam" id="PF07004">
    <property type="entry name" value="SHIPPO-rpt"/>
    <property type="match status" value="2"/>
</dbReference>
<evidence type="ECO:0000256" key="1">
    <source>
        <dbReference type="SAM" id="MobiDB-lite"/>
    </source>
</evidence>
<feature type="compositionally biased region" description="Polar residues" evidence="1">
    <location>
        <begin position="351"/>
        <end position="366"/>
    </location>
</feature>
<proteinExistence type="predicted"/>
<keyword evidence="3" id="KW-1185">Reference proteome</keyword>
<accession>A0A8J8NS36</accession>
<evidence type="ECO:0000313" key="3">
    <source>
        <dbReference type="Proteomes" id="UP000785679"/>
    </source>
</evidence>
<dbReference type="PANTHER" id="PTHR40429">
    <property type="entry name" value="FLAGELLAR ASSOCIATED PROTEIN"/>
    <property type="match status" value="1"/>
</dbReference>
<feature type="region of interest" description="Disordered" evidence="1">
    <location>
        <begin position="316"/>
        <end position="405"/>
    </location>
</feature>
<gene>
    <name evidence="2" type="ORF">FGO68_gene9221</name>
</gene>
<organism evidence="2 3">
    <name type="scientific">Halteria grandinella</name>
    <dbReference type="NCBI Taxonomy" id="5974"/>
    <lineage>
        <taxon>Eukaryota</taxon>
        <taxon>Sar</taxon>
        <taxon>Alveolata</taxon>
        <taxon>Ciliophora</taxon>
        <taxon>Intramacronucleata</taxon>
        <taxon>Spirotrichea</taxon>
        <taxon>Stichotrichia</taxon>
        <taxon>Sporadotrichida</taxon>
        <taxon>Halteriidae</taxon>
        <taxon>Halteria</taxon>
    </lineage>
</organism>
<reference evidence="2" key="1">
    <citation type="submission" date="2019-06" db="EMBL/GenBank/DDBJ databases">
        <authorList>
            <person name="Zheng W."/>
        </authorList>
    </citation>
    <scope>NUCLEOTIDE SEQUENCE</scope>
    <source>
        <strain evidence="2">QDHG01</strain>
    </source>
</reference>